<accession>A0A0K0FCB5</accession>
<dbReference type="InterPro" id="IPR021109">
    <property type="entry name" value="Peptidase_aspartic_dom_sf"/>
</dbReference>
<dbReference type="InterPro" id="IPR001969">
    <property type="entry name" value="Aspartic_peptidase_AS"/>
</dbReference>
<reference evidence="3" key="2">
    <citation type="submission" date="2015-08" db="UniProtKB">
        <authorList>
            <consortium name="WormBaseParasite"/>
        </authorList>
    </citation>
    <scope>IDENTIFICATION</scope>
</reference>
<organism evidence="2 3">
    <name type="scientific">Strongyloides venezuelensis</name>
    <name type="common">Threadworm</name>
    <dbReference type="NCBI Taxonomy" id="75913"/>
    <lineage>
        <taxon>Eukaryota</taxon>
        <taxon>Metazoa</taxon>
        <taxon>Ecdysozoa</taxon>
        <taxon>Nematoda</taxon>
        <taxon>Chromadorea</taxon>
        <taxon>Rhabditida</taxon>
        <taxon>Tylenchina</taxon>
        <taxon>Panagrolaimomorpha</taxon>
        <taxon>Strongyloidoidea</taxon>
        <taxon>Strongyloididae</taxon>
        <taxon>Strongyloides</taxon>
    </lineage>
</organism>
<protein>
    <submittedName>
        <fullName evidence="3">Peptidase A2 domain-containing protein</fullName>
    </submittedName>
</protein>
<dbReference type="GO" id="GO:0006508">
    <property type="term" value="P:proteolysis"/>
    <property type="evidence" value="ECO:0007669"/>
    <property type="project" value="InterPro"/>
</dbReference>
<dbReference type="AlphaFoldDB" id="A0A0K0FCB5"/>
<keyword evidence="2" id="KW-1185">Reference proteome</keyword>
<reference evidence="2" key="1">
    <citation type="submission" date="2014-07" db="EMBL/GenBank/DDBJ databases">
        <authorList>
            <person name="Martin A.A"/>
            <person name="De Silva N."/>
        </authorList>
    </citation>
    <scope>NUCLEOTIDE SEQUENCE</scope>
</reference>
<dbReference type="PROSITE" id="PS00141">
    <property type="entry name" value="ASP_PROTEASE"/>
    <property type="match status" value="1"/>
</dbReference>
<dbReference type="Proteomes" id="UP000035680">
    <property type="component" value="Unassembled WGS sequence"/>
</dbReference>
<feature type="coiled-coil region" evidence="1">
    <location>
        <begin position="87"/>
        <end position="140"/>
    </location>
</feature>
<dbReference type="WBParaSite" id="SVE_0648000.1">
    <property type="protein sequence ID" value="SVE_0648000.1"/>
    <property type="gene ID" value="SVE_0648000"/>
</dbReference>
<sequence length="282" mass="32815">MGTAKLAYSALKKKHTLGWDELKNTLLEKQITPKDIETGEMFLLRIESHVEKFEETTNVVLSNGELFEIIVFLLKKTSVNGKMQKYYKKCDNNIESLKKEFLKMAREMYVKPKEIHKTGNDNQRNDKKKFEFNKKDYKKNNFKKNEVNNVDFSNSLDDNKVNDDYKVVYYCKLNDKKMTTRVVIENYNCQALLDTGANISLMSNKLYNKIKDKITIHPLPASFRIMDVQQQLISILGKAKVVLDGQKVEMIVSNNNFGTVDVIVGTNILKNSKRLKTFYFNY</sequence>
<evidence type="ECO:0000313" key="2">
    <source>
        <dbReference type="Proteomes" id="UP000035680"/>
    </source>
</evidence>
<dbReference type="GO" id="GO:0004190">
    <property type="term" value="F:aspartic-type endopeptidase activity"/>
    <property type="evidence" value="ECO:0007669"/>
    <property type="project" value="InterPro"/>
</dbReference>
<dbReference type="SUPFAM" id="SSF50630">
    <property type="entry name" value="Acid proteases"/>
    <property type="match status" value="1"/>
</dbReference>
<dbReference type="Gene3D" id="2.40.70.10">
    <property type="entry name" value="Acid Proteases"/>
    <property type="match status" value="1"/>
</dbReference>
<dbReference type="CDD" id="cd00303">
    <property type="entry name" value="retropepsin_like"/>
    <property type="match status" value="1"/>
</dbReference>
<evidence type="ECO:0000313" key="3">
    <source>
        <dbReference type="WBParaSite" id="SVE_0648000.1"/>
    </source>
</evidence>
<evidence type="ECO:0000256" key="1">
    <source>
        <dbReference type="SAM" id="Coils"/>
    </source>
</evidence>
<name>A0A0K0FCB5_STRVS</name>
<keyword evidence="1" id="KW-0175">Coiled coil</keyword>
<proteinExistence type="predicted"/>